<accession>K1TQ69</accession>
<name>K1TQ69_9ZZZZ</name>
<dbReference type="AlphaFoldDB" id="K1TQ69"/>
<reference evidence="1" key="1">
    <citation type="journal article" date="2013" name="Environ. Microbiol.">
        <title>Microbiota from the distal guts of lean and obese adolescents exhibit partial functional redundancy besides clear differences in community structure.</title>
        <authorList>
            <person name="Ferrer M."/>
            <person name="Ruiz A."/>
            <person name="Lanza F."/>
            <person name="Haange S.B."/>
            <person name="Oberbach A."/>
            <person name="Till H."/>
            <person name="Bargiela R."/>
            <person name="Campoy C."/>
            <person name="Segura M.T."/>
            <person name="Richter M."/>
            <person name="von Bergen M."/>
            <person name="Seifert J."/>
            <person name="Suarez A."/>
        </authorList>
    </citation>
    <scope>NUCLEOTIDE SEQUENCE</scope>
</reference>
<dbReference type="EMBL" id="AJWY01005389">
    <property type="protein sequence ID" value="EKC69759.1"/>
    <property type="molecule type" value="Genomic_DNA"/>
</dbReference>
<organism evidence="1">
    <name type="scientific">human gut metagenome</name>
    <dbReference type="NCBI Taxonomy" id="408170"/>
    <lineage>
        <taxon>unclassified sequences</taxon>
        <taxon>metagenomes</taxon>
        <taxon>organismal metagenomes</taxon>
    </lineage>
</organism>
<protein>
    <submittedName>
        <fullName evidence="1">Uncharacterized protein</fullName>
    </submittedName>
</protein>
<feature type="non-terminal residue" evidence="1">
    <location>
        <position position="1"/>
    </location>
</feature>
<proteinExistence type="predicted"/>
<gene>
    <name evidence="1" type="ORF">LEA_08127</name>
</gene>
<evidence type="ECO:0000313" key="1">
    <source>
        <dbReference type="EMBL" id="EKC69759.1"/>
    </source>
</evidence>
<comment type="caution">
    <text evidence="1">The sequence shown here is derived from an EMBL/GenBank/DDBJ whole genome shotgun (WGS) entry which is preliminary data.</text>
</comment>
<sequence length="36" mass="4259">KFLSEQGIKAGMLKTEEIYMEQNNKRMHEVTDRCIS</sequence>